<evidence type="ECO:0008006" key="3">
    <source>
        <dbReference type="Google" id="ProtNLM"/>
    </source>
</evidence>
<dbReference type="Proteomes" id="UP000198582">
    <property type="component" value="Unassembled WGS sequence"/>
</dbReference>
<reference evidence="1 2" key="1">
    <citation type="submission" date="2016-10" db="EMBL/GenBank/DDBJ databases">
        <authorList>
            <person name="de Groot N.N."/>
        </authorList>
    </citation>
    <scope>NUCLEOTIDE SEQUENCE [LARGE SCALE GENOMIC DNA]</scope>
    <source>
        <strain evidence="1 2">DSM 44993</strain>
    </source>
</reference>
<dbReference type="OrthoDB" id="95751at2"/>
<organism evidence="1 2">
    <name type="scientific">Amycolatopsis saalfeldensis</name>
    <dbReference type="NCBI Taxonomy" id="394193"/>
    <lineage>
        <taxon>Bacteria</taxon>
        <taxon>Bacillati</taxon>
        <taxon>Actinomycetota</taxon>
        <taxon>Actinomycetes</taxon>
        <taxon>Pseudonocardiales</taxon>
        <taxon>Pseudonocardiaceae</taxon>
        <taxon>Amycolatopsis</taxon>
    </lineage>
</organism>
<dbReference type="RefSeq" id="WP_091629622.1">
    <property type="nucleotide sequence ID" value="NZ_FOEF01000044.1"/>
</dbReference>
<proteinExistence type="predicted"/>
<dbReference type="EMBL" id="FOEF01000044">
    <property type="protein sequence ID" value="SEP54372.1"/>
    <property type="molecule type" value="Genomic_DNA"/>
</dbReference>
<evidence type="ECO:0000313" key="2">
    <source>
        <dbReference type="Proteomes" id="UP000198582"/>
    </source>
</evidence>
<keyword evidence="2" id="KW-1185">Reference proteome</keyword>
<gene>
    <name evidence="1" type="ORF">SAMN04489732_14431</name>
</gene>
<protein>
    <recommendedName>
        <fullName evidence="3">DUF2695 domain-containing protein</fullName>
    </recommendedName>
</protein>
<dbReference type="AlphaFoldDB" id="A0A1H8YQQ0"/>
<name>A0A1H8YQQ0_9PSEU</name>
<accession>A0A1H8YQQ0</accession>
<evidence type="ECO:0000313" key="1">
    <source>
        <dbReference type="EMBL" id="SEP54372.1"/>
    </source>
</evidence>
<sequence length="85" mass="9209">MPEATSDHNGLLNVLGISSRELESLLKFVDVRLCAEGCDNTLRHAEHWAEANDVGWPRLSDGLAESGAYCDCEIVANLASFFDAA</sequence>
<dbReference type="Pfam" id="PF10905">
    <property type="entry name" value="DUF2695"/>
    <property type="match status" value="1"/>
</dbReference>
<dbReference type="InterPro" id="IPR024248">
    <property type="entry name" value="DUF2695"/>
</dbReference>